<evidence type="ECO:0000313" key="2">
    <source>
        <dbReference type="EMBL" id="TNN27516.1"/>
    </source>
</evidence>
<protein>
    <submittedName>
        <fullName evidence="2">Uncharacterized protein</fullName>
    </submittedName>
</protein>
<dbReference type="AlphaFoldDB" id="A0A4Z2EF61"/>
<sequence>MERLCEVHKEPHKWAFEKCSRLTKGAERKSSGQKAERVIVSVSINRTGDTLANQRPRRLSRRLLRRQTNQRHE</sequence>
<organism evidence="2 3">
    <name type="scientific">Liparis tanakae</name>
    <name type="common">Tanaka's snailfish</name>
    <dbReference type="NCBI Taxonomy" id="230148"/>
    <lineage>
        <taxon>Eukaryota</taxon>
        <taxon>Metazoa</taxon>
        <taxon>Chordata</taxon>
        <taxon>Craniata</taxon>
        <taxon>Vertebrata</taxon>
        <taxon>Euteleostomi</taxon>
        <taxon>Actinopterygii</taxon>
        <taxon>Neopterygii</taxon>
        <taxon>Teleostei</taxon>
        <taxon>Neoteleostei</taxon>
        <taxon>Acanthomorphata</taxon>
        <taxon>Eupercaria</taxon>
        <taxon>Perciformes</taxon>
        <taxon>Cottioidei</taxon>
        <taxon>Cottales</taxon>
        <taxon>Liparidae</taxon>
        <taxon>Liparis</taxon>
    </lineage>
</organism>
<name>A0A4Z2EF61_9TELE</name>
<evidence type="ECO:0000256" key="1">
    <source>
        <dbReference type="SAM" id="MobiDB-lite"/>
    </source>
</evidence>
<feature type="compositionally biased region" description="Basic residues" evidence="1">
    <location>
        <begin position="55"/>
        <end position="73"/>
    </location>
</feature>
<accession>A0A4Z2EF61</accession>
<reference evidence="2 3" key="1">
    <citation type="submission" date="2019-03" db="EMBL/GenBank/DDBJ databases">
        <title>First draft genome of Liparis tanakae, snailfish: a comprehensive survey of snailfish specific genes.</title>
        <authorList>
            <person name="Kim W."/>
            <person name="Song I."/>
            <person name="Jeong J.-H."/>
            <person name="Kim D."/>
            <person name="Kim S."/>
            <person name="Ryu S."/>
            <person name="Song J.Y."/>
            <person name="Lee S.K."/>
        </authorList>
    </citation>
    <scope>NUCLEOTIDE SEQUENCE [LARGE SCALE GENOMIC DNA]</scope>
    <source>
        <tissue evidence="2">Muscle</tissue>
    </source>
</reference>
<dbReference type="Proteomes" id="UP000314294">
    <property type="component" value="Unassembled WGS sequence"/>
</dbReference>
<feature type="region of interest" description="Disordered" evidence="1">
    <location>
        <begin position="49"/>
        <end position="73"/>
    </location>
</feature>
<comment type="caution">
    <text evidence="2">The sequence shown here is derived from an EMBL/GenBank/DDBJ whole genome shotgun (WGS) entry which is preliminary data.</text>
</comment>
<evidence type="ECO:0000313" key="3">
    <source>
        <dbReference type="Proteomes" id="UP000314294"/>
    </source>
</evidence>
<dbReference type="EMBL" id="SRLO01008161">
    <property type="protein sequence ID" value="TNN27516.1"/>
    <property type="molecule type" value="Genomic_DNA"/>
</dbReference>
<gene>
    <name evidence="2" type="ORF">EYF80_062340</name>
</gene>
<keyword evidence="3" id="KW-1185">Reference proteome</keyword>
<proteinExistence type="predicted"/>